<organism evidence="1 2">
    <name type="scientific">candidate division CPR2 bacterium GW2011_GWC2_39_10</name>
    <dbReference type="NCBI Taxonomy" id="1618345"/>
    <lineage>
        <taxon>Bacteria</taxon>
        <taxon>Bacteria division CPR2</taxon>
    </lineage>
</organism>
<dbReference type="EMBL" id="LBVV01000009">
    <property type="protein sequence ID" value="KKQ94660.1"/>
    <property type="molecule type" value="Genomic_DNA"/>
</dbReference>
<gene>
    <name evidence="1" type="ORF">UT18_C0009G0071</name>
</gene>
<accession>A0A0G0M2X1</accession>
<comment type="caution">
    <text evidence="1">The sequence shown here is derived from an EMBL/GenBank/DDBJ whole genome shotgun (WGS) entry which is preliminary data.</text>
</comment>
<proteinExistence type="predicted"/>
<evidence type="ECO:0000313" key="2">
    <source>
        <dbReference type="Proteomes" id="UP000034207"/>
    </source>
</evidence>
<reference evidence="1 2" key="1">
    <citation type="journal article" date="2015" name="Nature">
        <title>rRNA introns, odd ribosomes, and small enigmatic genomes across a large radiation of phyla.</title>
        <authorList>
            <person name="Brown C.T."/>
            <person name="Hug L.A."/>
            <person name="Thomas B.C."/>
            <person name="Sharon I."/>
            <person name="Castelle C.J."/>
            <person name="Singh A."/>
            <person name="Wilkins M.J."/>
            <person name="Williams K.H."/>
            <person name="Banfield J.F."/>
        </authorList>
    </citation>
    <scope>NUCLEOTIDE SEQUENCE [LARGE SCALE GENOMIC DNA]</scope>
</reference>
<evidence type="ECO:0000313" key="1">
    <source>
        <dbReference type="EMBL" id="KKQ94660.1"/>
    </source>
</evidence>
<dbReference type="STRING" id="1618345.UT18_C0009G0071"/>
<dbReference type="AlphaFoldDB" id="A0A0G0M2X1"/>
<sequence length="380" mass="41852">MKLRPLTNLIILLLLLLPVKVLGLPEVAGLMISSVSPFAGQTNVPVKINEGAKIVFANSSLNINESSLENNIIILSSDSSEKMFAKNFQTHNSQDPIIDTVVNFYFGRAGDASSLNCQLKNNTTYTVTLKGGSSGIKGIADGYSQIMASDYSWSFTTGDDTFSPDVKILSGKNQPNVNALFSFETDEPTNYEINYGYAGGTQAKFSSNNFKSRHDFYMPVLMVGKNYNLKLTAKDRQGNTKEVDFIIEVLNISNVSIKIGEKSAQITWQTSRPTATAIEYGVSTKYEIKKNINESRTSHQLALNDLLLGQNKYHFRIKAEEKSGISYSIDYDFQTLANNPTYYNDEGFWRNVGGETVSDAGTLELVTPVKDAAQAIGKRA</sequence>
<name>A0A0G0M2X1_UNCC2</name>
<dbReference type="Proteomes" id="UP000034207">
    <property type="component" value="Unassembled WGS sequence"/>
</dbReference>
<protein>
    <submittedName>
        <fullName evidence="1">Uncharacterized protein</fullName>
    </submittedName>
</protein>